<dbReference type="InterPro" id="IPR001173">
    <property type="entry name" value="Glyco_trans_2-like"/>
</dbReference>
<dbReference type="GO" id="GO:0016757">
    <property type="term" value="F:glycosyltransferase activity"/>
    <property type="evidence" value="ECO:0007669"/>
    <property type="project" value="UniProtKB-KW"/>
</dbReference>
<dbReference type="Proteomes" id="UP000321389">
    <property type="component" value="Chromosome"/>
</dbReference>
<organism evidence="7 8">
    <name type="scientific">Nitratireductor mangrovi</name>
    <dbReference type="NCBI Taxonomy" id="2599600"/>
    <lineage>
        <taxon>Bacteria</taxon>
        <taxon>Pseudomonadati</taxon>
        <taxon>Pseudomonadota</taxon>
        <taxon>Alphaproteobacteria</taxon>
        <taxon>Hyphomicrobiales</taxon>
        <taxon>Phyllobacteriaceae</taxon>
        <taxon>Nitratireductor</taxon>
    </lineage>
</organism>
<keyword evidence="4 7" id="KW-0808">Transferase</keyword>
<dbReference type="Pfam" id="PF00535">
    <property type="entry name" value="Glycos_transf_2"/>
    <property type="match status" value="1"/>
</dbReference>
<dbReference type="PANTHER" id="PTHR43646">
    <property type="entry name" value="GLYCOSYLTRANSFERASE"/>
    <property type="match status" value="1"/>
</dbReference>
<evidence type="ECO:0000256" key="1">
    <source>
        <dbReference type="ARBA" id="ARBA00004236"/>
    </source>
</evidence>
<keyword evidence="8" id="KW-1185">Reference proteome</keyword>
<keyword evidence="2" id="KW-1003">Cell membrane</keyword>
<keyword evidence="5" id="KW-0472">Membrane</keyword>
<protein>
    <submittedName>
        <fullName evidence="7">Glycosyl transferase family 2</fullName>
    </submittedName>
</protein>
<sequence length="172" mass="18602">MLTVVIETRNDEDALASTLGSLVSAAVEGVVREVLVHDRGSTDRTAAVIDHTGCTLVREGALASSLARARGDWILVLEPGARLLDGWMDAVMEHTGSAGHPVRFSRAANGRAEKLMRLFRRANPLADGVLVMKGDALARLRPEDGVEALARRSPRKRLKAEIRPAAPRRAVR</sequence>
<dbReference type="OrthoDB" id="9811214at2"/>
<dbReference type="PANTHER" id="PTHR43646:SF2">
    <property type="entry name" value="GLYCOSYLTRANSFERASE 2-LIKE DOMAIN-CONTAINING PROTEIN"/>
    <property type="match status" value="1"/>
</dbReference>
<keyword evidence="3" id="KW-0328">Glycosyltransferase</keyword>
<evidence type="ECO:0000256" key="5">
    <source>
        <dbReference type="ARBA" id="ARBA00023136"/>
    </source>
</evidence>
<dbReference type="KEGG" id="niy:FQ775_08730"/>
<dbReference type="AlphaFoldDB" id="A0A5B8KY45"/>
<gene>
    <name evidence="7" type="ORF">FQ775_08730</name>
</gene>
<proteinExistence type="predicted"/>
<dbReference type="EMBL" id="CP042301">
    <property type="protein sequence ID" value="QDZ00456.1"/>
    <property type="molecule type" value="Genomic_DNA"/>
</dbReference>
<evidence type="ECO:0000256" key="3">
    <source>
        <dbReference type="ARBA" id="ARBA00022676"/>
    </source>
</evidence>
<dbReference type="SUPFAM" id="SSF53448">
    <property type="entry name" value="Nucleotide-diphospho-sugar transferases"/>
    <property type="match status" value="1"/>
</dbReference>
<name>A0A5B8KY45_9HYPH</name>
<reference evidence="7" key="1">
    <citation type="submission" date="2020-04" db="EMBL/GenBank/DDBJ databases">
        <title>Nitratireductor sp. nov. isolated from mangrove soil.</title>
        <authorList>
            <person name="Ye Y."/>
        </authorList>
    </citation>
    <scope>NUCLEOTIDE SEQUENCE</scope>
    <source>
        <strain evidence="7">SY7</strain>
    </source>
</reference>
<evidence type="ECO:0000313" key="8">
    <source>
        <dbReference type="Proteomes" id="UP000321389"/>
    </source>
</evidence>
<dbReference type="RefSeq" id="WP_146299104.1">
    <property type="nucleotide sequence ID" value="NZ_CP042301.2"/>
</dbReference>
<dbReference type="Gene3D" id="3.90.550.10">
    <property type="entry name" value="Spore Coat Polysaccharide Biosynthesis Protein SpsA, Chain A"/>
    <property type="match status" value="1"/>
</dbReference>
<evidence type="ECO:0000256" key="2">
    <source>
        <dbReference type="ARBA" id="ARBA00022475"/>
    </source>
</evidence>
<feature type="domain" description="Glycosyltransferase 2-like" evidence="6">
    <location>
        <begin position="3"/>
        <end position="77"/>
    </location>
</feature>
<dbReference type="InterPro" id="IPR029044">
    <property type="entry name" value="Nucleotide-diphossugar_trans"/>
</dbReference>
<evidence type="ECO:0000259" key="6">
    <source>
        <dbReference type="Pfam" id="PF00535"/>
    </source>
</evidence>
<evidence type="ECO:0000313" key="7">
    <source>
        <dbReference type="EMBL" id="QDZ00456.1"/>
    </source>
</evidence>
<comment type="subcellular location">
    <subcellularLocation>
        <location evidence="1">Cell membrane</location>
    </subcellularLocation>
</comment>
<dbReference type="GO" id="GO:0005886">
    <property type="term" value="C:plasma membrane"/>
    <property type="evidence" value="ECO:0007669"/>
    <property type="project" value="UniProtKB-SubCell"/>
</dbReference>
<accession>A0A5B8KY45</accession>
<evidence type="ECO:0000256" key="4">
    <source>
        <dbReference type="ARBA" id="ARBA00022679"/>
    </source>
</evidence>